<proteinExistence type="inferred from homology"/>
<dbReference type="Gene3D" id="3.40.50.1820">
    <property type="entry name" value="alpha/beta hydrolase"/>
    <property type="match status" value="1"/>
</dbReference>
<sequence>MSASSQTQADDLEPEVRRFVEDVTKRSAELAGDGPLSLQARRAVAEKIREPWREGGPQMQAVREITLPQTGRTLRIYIPESGAGAGTLLYLHGGGWMLFSLDTHDRLMREYADAAGCAVVGLDYSLAPEHPFPAALNETVDCVNWLQDEGSAHGLNTGKLLIGGDSAGGNLALAATKLLRDTGARVPDGVLINYGALDTEHRTSHQRYNGLPYMLDVSEMDDFWQAYVAETELESPYARVLLGELGGLPPTHLCIAECDILLDENKELVRRLEAAGVEASAIIYPGATHSFLEAMSISPLAQRAIADSAAWMKRILAS</sequence>
<dbReference type="PANTHER" id="PTHR23025">
    <property type="entry name" value="TRIACYLGLYCEROL LIPASE"/>
    <property type="match status" value="1"/>
</dbReference>
<dbReference type="InterPro" id="IPR002168">
    <property type="entry name" value="Lipase_GDXG_HIS_AS"/>
</dbReference>
<dbReference type="Proteomes" id="UP000266385">
    <property type="component" value="Unassembled WGS sequence"/>
</dbReference>
<accession>A0A399RCA3</accession>
<dbReference type="GO" id="GO:0019433">
    <property type="term" value="P:triglyceride catabolic process"/>
    <property type="evidence" value="ECO:0007669"/>
    <property type="project" value="TreeGrafter"/>
</dbReference>
<dbReference type="AlphaFoldDB" id="A0A399RCA3"/>
<dbReference type="RefSeq" id="WP_119377282.1">
    <property type="nucleotide sequence ID" value="NZ_QWFX01000014.1"/>
</dbReference>
<name>A0A399RCA3_9PROT</name>
<evidence type="ECO:0000313" key="5">
    <source>
        <dbReference type="Proteomes" id="UP000266385"/>
    </source>
</evidence>
<comment type="caution">
    <text evidence="4">The sequence shown here is derived from an EMBL/GenBank/DDBJ whole genome shotgun (WGS) entry which is preliminary data.</text>
</comment>
<dbReference type="EMBL" id="QWFX01000014">
    <property type="protein sequence ID" value="RIJ27169.1"/>
    <property type="molecule type" value="Genomic_DNA"/>
</dbReference>
<dbReference type="InterPro" id="IPR029058">
    <property type="entry name" value="AB_hydrolase_fold"/>
</dbReference>
<dbReference type="PANTHER" id="PTHR23025:SF3">
    <property type="entry name" value="HORMONE-SENSITIVE LIPASE"/>
    <property type="match status" value="1"/>
</dbReference>
<evidence type="ECO:0000313" key="4">
    <source>
        <dbReference type="EMBL" id="RIJ27169.1"/>
    </source>
</evidence>
<dbReference type="OrthoDB" id="9806180at2"/>
<comment type="similarity">
    <text evidence="1">Belongs to the 'GDXG' lipolytic enzyme family.</text>
</comment>
<dbReference type="PROSITE" id="PS01173">
    <property type="entry name" value="LIPASE_GDXG_HIS"/>
    <property type="match status" value="1"/>
</dbReference>
<evidence type="ECO:0000259" key="3">
    <source>
        <dbReference type="Pfam" id="PF07859"/>
    </source>
</evidence>
<organism evidence="4 5">
    <name type="scientific">Henriciella mobilis</name>
    <dbReference type="NCBI Taxonomy" id="2305467"/>
    <lineage>
        <taxon>Bacteria</taxon>
        <taxon>Pseudomonadati</taxon>
        <taxon>Pseudomonadota</taxon>
        <taxon>Alphaproteobacteria</taxon>
        <taxon>Hyphomonadales</taxon>
        <taxon>Hyphomonadaceae</taxon>
        <taxon>Henriciella</taxon>
    </lineage>
</organism>
<dbReference type="InterPro" id="IPR013094">
    <property type="entry name" value="AB_hydrolase_3"/>
</dbReference>
<dbReference type="GO" id="GO:0004806">
    <property type="term" value="F:triacylglycerol lipase activity"/>
    <property type="evidence" value="ECO:0007669"/>
    <property type="project" value="TreeGrafter"/>
</dbReference>
<dbReference type="GO" id="GO:0004771">
    <property type="term" value="F:sterol ester esterase activity"/>
    <property type="evidence" value="ECO:0007669"/>
    <property type="project" value="TreeGrafter"/>
</dbReference>
<gene>
    <name evidence="4" type="ORF">D1223_15190</name>
</gene>
<feature type="domain" description="Alpha/beta hydrolase fold-3" evidence="3">
    <location>
        <begin position="88"/>
        <end position="292"/>
    </location>
</feature>
<protein>
    <submittedName>
        <fullName evidence="4">Alpha/beta hydrolase</fullName>
    </submittedName>
</protein>
<dbReference type="Pfam" id="PF07859">
    <property type="entry name" value="Abhydrolase_3"/>
    <property type="match status" value="1"/>
</dbReference>
<keyword evidence="2 4" id="KW-0378">Hydrolase</keyword>
<evidence type="ECO:0000256" key="2">
    <source>
        <dbReference type="ARBA" id="ARBA00022801"/>
    </source>
</evidence>
<keyword evidence="5" id="KW-1185">Reference proteome</keyword>
<evidence type="ECO:0000256" key="1">
    <source>
        <dbReference type="ARBA" id="ARBA00010515"/>
    </source>
</evidence>
<dbReference type="SUPFAM" id="SSF53474">
    <property type="entry name" value="alpha/beta-Hydrolases"/>
    <property type="match status" value="1"/>
</dbReference>
<reference evidence="4 5" key="1">
    <citation type="submission" date="2018-08" db="EMBL/GenBank/DDBJ databases">
        <title>Henriciella mobilis sp. nov., isolated from seawater.</title>
        <authorList>
            <person name="Cheng H."/>
            <person name="Wu Y.-H."/>
            <person name="Xu X.-W."/>
            <person name="Guo L.-L."/>
        </authorList>
    </citation>
    <scope>NUCLEOTIDE SEQUENCE [LARGE SCALE GENOMIC DNA]</scope>
    <source>
        <strain evidence="4 5">JN25</strain>
    </source>
</reference>
<dbReference type="GO" id="GO:0005829">
    <property type="term" value="C:cytosol"/>
    <property type="evidence" value="ECO:0007669"/>
    <property type="project" value="TreeGrafter"/>
</dbReference>